<dbReference type="OrthoDB" id="448954at2759"/>
<dbReference type="Pfam" id="PF07743">
    <property type="entry name" value="HSCB_C"/>
    <property type="match status" value="1"/>
</dbReference>
<dbReference type="GO" id="GO:0051259">
    <property type="term" value="P:protein complex oligomerization"/>
    <property type="evidence" value="ECO:0007669"/>
    <property type="project" value="InterPro"/>
</dbReference>
<organism evidence="4 5">
    <name type="scientific">Penicillium cataractarum</name>
    <dbReference type="NCBI Taxonomy" id="2100454"/>
    <lineage>
        <taxon>Eukaryota</taxon>
        <taxon>Fungi</taxon>
        <taxon>Dikarya</taxon>
        <taxon>Ascomycota</taxon>
        <taxon>Pezizomycotina</taxon>
        <taxon>Eurotiomycetes</taxon>
        <taxon>Eurotiomycetidae</taxon>
        <taxon>Eurotiales</taxon>
        <taxon>Aspergillaceae</taxon>
        <taxon>Penicillium</taxon>
    </lineage>
</organism>
<feature type="domain" description="J" evidence="3">
    <location>
        <begin position="94"/>
        <end position="172"/>
    </location>
</feature>
<proteinExistence type="inferred from homology"/>
<dbReference type="NCBIfam" id="TIGR00714">
    <property type="entry name" value="hscB"/>
    <property type="match status" value="1"/>
</dbReference>
<dbReference type="Gene3D" id="1.20.1280.20">
    <property type="entry name" value="HscB, C-terminal domain"/>
    <property type="match status" value="1"/>
</dbReference>
<keyword evidence="2" id="KW-0143">Chaperone</keyword>
<dbReference type="InterPro" id="IPR036869">
    <property type="entry name" value="J_dom_sf"/>
</dbReference>
<comment type="similarity">
    <text evidence="1">Belongs to the HscB family.</text>
</comment>
<dbReference type="PANTHER" id="PTHR14021">
    <property type="entry name" value="IRON-SULFUR CLUSTER CO-CHAPERONE PROTEIN HSCB"/>
    <property type="match status" value="1"/>
</dbReference>
<dbReference type="EMBL" id="JAPZBS010000010">
    <property type="protein sequence ID" value="KAJ5355296.1"/>
    <property type="molecule type" value="Genomic_DNA"/>
</dbReference>
<dbReference type="FunFam" id="1.20.1280.20:FF:000006">
    <property type="entry name" value="DnaJ domain protein"/>
    <property type="match status" value="1"/>
</dbReference>
<evidence type="ECO:0000259" key="3">
    <source>
        <dbReference type="PROSITE" id="PS50076"/>
    </source>
</evidence>
<dbReference type="Pfam" id="PF00226">
    <property type="entry name" value="DnaJ"/>
    <property type="match status" value="1"/>
</dbReference>
<keyword evidence="5" id="KW-1185">Reference proteome</keyword>
<dbReference type="GeneID" id="81444600"/>
<dbReference type="InterPro" id="IPR009073">
    <property type="entry name" value="HscB_oligo_C"/>
</dbReference>
<name>A0A9W9R803_9EURO</name>
<protein>
    <recommendedName>
        <fullName evidence="3">J domain-containing protein</fullName>
    </recommendedName>
</protein>
<dbReference type="Proteomes" id="UP001147782">
    <property type="component" value="Unassembled WGS sequence"/>
</dbReference>
<dbReference type="RefSeq" id="XP_056549319.1">
    <property type="nucleotide sequence ID" value="XM_056705421.1"/>
</dbReference>
<dbReference type="Gene3D" id="1.10.287.110">
    <property type="entry name" value="DnaJ domain"/>
    <property type="match status" value="1"/>
</dbReference>
<sequence>MALRTPTLARQLCRSATSRTVATSSRQALISTSQRNACTLCTHTSRSQTLGSTESIYTPSNIMTRRAASTAASPTQTPTEASEPSIARAPDITNHYTIFPKTLPAGPPPASPFEISVGDLRREFLQLQGAVHPDKYPSGAAKQHAEALSARINEAYRTLSDPLQRAQYLLRELHGIDVTAEDASTKHALDPATLMEVMEVQETIEEVGASPEAEAEIDALKDENEMRIAGCVGALAGAFDRGDIEGARAECVKLRFWYSVGEGLREWEPGSTEIRLVHGS</sequence>
<comment type="caution">
    <text evidence="4">The sequence shown here is derived from an EMBL/GenBank/DDBJ whole genome shotgun (WGS) entry which is preliminary data.</text>
</comment>
<dbReference type="SUPFAM" id="SSF47144">
    <property type="entry name" value="HSC20 (HSCB), C-terminal oligomerisation domain"/>
    <property type="match status" value="1"/>
</dbReference>
<dbReference type="SUPFAM" id="SSF46565">
    <property type="entry name" value="Chaperone J-domain"/>
    <property type="match status" value="1"/>
</dbReference>
<dbReference type="PROSITE" id="PS50076">
    <property type="entry name" value="DNAJ_2"/>
    <property type="match status" value="1"/>
</dbReference>
<dbReference type="InterPro" id="IPR001623">
    <property type="entry name" value="DnaJ_domain"/>
</dbReference>
<dbReference type="AlphaFoldDB" id="A0A9W9R803"/>
<reference evidence="4" key="1">
    <citation type="submission" date="2022-11" db="EMBL/GenBank/DDBJ databases">
        <authorList>
            <person name="Petersen C."/>
        </authorList>
    </citation>
    <scope>NUCLEOTIDE SEQUENCE</scope>
    <source>
        <strain evidence="4">IBT 29864</strain>
    </source>
</reference>
<gene>
    <name evidence="4" type="ORF">N7496_012508</name>
</gene>
<evidence type="ECO:0000256" key="1">
    <source>
        <dbReference type="ARBA" id="ARBA00010476"/>
    </source>
</evidence>
<reference evidence="4" key="2">
    <citation type="journal article" date="2023" name="IMA Fungus">
        <title>Comparative genomic study of the Penicillium genus elucidates a diverse pangenome and 15 lateral gene transfer events.</title>
        <authorList>
            <person name="Petersen C."/>
            <person name="Sorensen T."/>
            <person name="Nielsen M.R."/>
            <person name="Sondergaard T.E."/>
            <person name="Sorensen J.L."/>
            <person name="Fitzpatrick D.A."/>
            <person name="Frisvad J.C."/>
            <person name="Nielsen K.L."/>
        </authorList>
    </citation>
    <scope>NUCLEOTIDE SEQUENCE</scope>
    <source>
        <strain evidence="4">IBT 29864</strain>
    </source>
</reference>
<dbReference type="PANTHER" id="PTHR14021:SF15">
    <property type="entry name" value="IRON-SULFUR CLUSTER CO-CHAPERONE PROTEIN HSCB"/>
    <property type="match status" value="1"/>
</dbReference>
<evidence type="ECO:0000256" key="2">
    <source>
        <dbReference type="ARBA" id="ARBA00023186"/>
    </source>
</evidence>
<dbReference type="GO" id="GO:0051087">
    <property type="term" value="F:protein-folding chaperone binding"/>
    <property type="evidence" value="ECO:0007669"/>
    <property type="project" value="InterPro"/>
</dbReference>
<dbReference type="CDD" id="cd06257">
    <property type="entry name" value="DnaJ"/>
    <property type="match status" value="1"/>
</dbReference>
<dbReference type="GO" id="GO:0001671">
    <property type="term" value="F:ATPase activator activity"/>
    <property type="evidence" value="ECO:0007669"/>
    <property type="project" value="InterPro"/>
</dbReference>
<dbReference type="SMART" id="SM00271">
    <property type="entry name" value="DnaJ"/>
    <property type="match status" value="1"/>
</dbReference>
<dbReference type="InterPro" id="IPR004640">
    <property type="entry name" value="HscB"/>
</dbReference>
<evidence type="ECO:0000313" key="5">
    <source>
        <dbReference type="Proteomes" id="UP001147782"/>
    </source>
</evidence>
<dbReference type="GO" id="GO:0044571">
    <property type="term" value="P:[2Fe-2S] cluster assembly"/>
    <property type="evidence" value="ECO:0007669"/>
    <property type="project" value="InterPro"/>
</dbReference>
<accession>A0A9W9R803</accession>
<dbReference type="GO" id="GO:0005739">
    <property type="term" value="C:mitochondrion"/>
    <property type="evidence" value="ECO:0007669"/>
    <property type="project" value="TreeGrafter"/>
</dbReference>
<evidence type="ECO:0000313" key="4">
    <source>
        <dbReference type="EMBL" id="KAJ5355296.1"/>
    </source>
</evidence>
<dbReference type="InterPro" id="IPR036386">
    <property type="entry name" value="HscB_C_sf"/>
</dbReference>